<dbReference type="Proteomes" id="UP000325579">
    <property type="component" value="Unassembled WGS sequence"/>
</dbReference>
<keyword evidence="4" id="KW-0067">ATP-binding</keyword>
<protein>
    <submittedName>
        <fullName evidence="6">AAA domain-containing protein</fullName>
    </submittedName>
</protein>
<gene>
    <name evidence="6" type="ORF">BDV37DRAFT_253612</name>
</gene>
<sequence>MTPVRGVVLIGDPDQLSPTVISEHGPNKGARFLKRSLMERLYRAGYPCIMLRTNYRNHSQILDLFNRGMYRGELVPGPENDRLERVGRAWDSFTGSRHWFRALNVQGVRRLFISVEGKARRMENSLSWSNDSQVYVLCQLLRSLYSYQTPNGDSVRPEDVMIISAYKDQKVLVQRI</sequence>
<evidence type="ECO:0000256" key="1">
    <source>
        <dbReference type="ARBA" id="ARBA00022741"/>
    </source>
</evidence>
<name>A0A5N7D685_9EURO</name>
<evidence type="ECO:0000313" key="6">
    <source>
        <dbReference type="EMBL" id="KAE8401922.1"/>
    </source>
</evidence>
<dbReference type="GeneID" id="43667245"/>
<keyword evidence="1" id="KW-0547">Nucleotide-binding</keyword>
<dbReference type="InterPro" id="IPR027417">
    <property type="entry name" value="P-loop_NTPase"/>
</dbReference>
<dbReference type="PANTHER" id="PTHR43788:SF8">
    <property type="entry name" value="DNA-BINDING PROTEIN SMUBP-2"/>
    <property type="match status" value="1"/>
</dbReference>
<keyword evidence="2" id="KW-0378">Hydrolase</keyword>
<dbReference type="OrthoDB" id="4510440at2759"/>
<dbReference type="AlphaFoldDB" id="A0A5N7D685"/>
<dbReference type="InterPro" id="IPR050534">
    <property type="entry name" value="Coronavir_polyprotein_1ab"/>
</dbReference>
<feature type="domain" description="DNA2/NAM7 helicase-like C-terminal" evidence="5">
    <location>
        <begin position="33"/>
        <end position="174"/>
    </location>
</feature>
<dbReference type="PANTHER" id="PTHR43788">
    <property type="entry name" value="DNA2/NAM7 HELICASE FAMILY MEMBER"/>
    <property type="match status" value="1"/>
</dbReference>
<dbReference type="SUPFAM" id="SSF52540">
    <property type="entry name" value="P-loop containing nucleoside triphosphate hydrolases"/>
    <property type="match status" value="1"/>
</dbReference>
<evidence type="ECO:0000313" key="7">
    <source>
        <dbReference type="Proteomes" id="UP000325579"/>
    </source>
</evidence>
<dbReference type="RefSeq" id="XP_031939241.1">
    <property type="nucleotide sequence ID" value="XM_032082554.1"/>
</dbReference>
<dbReference type="Gene3D" id="3.40.50.300">
    <property type="entry name" value="P-loop containing nucleotide triphosphate hydrolases"/>
    <property type="match status" value="2"/>
</dbReference>
<dbReference type="GO" id="GO:0043139">
    <property type="term" value="F:5'-3' DNA helicase activity"/>
    <property type="evidence" value="ECO:0007669"/>
    <property type="project" value="TreeGrafter"/>
</dbReference>
<accession>A0A5N7D685</accession>
<dbReference type="Pfam" id="PF13087">
    <property type="entry name" value="AAA_12"/>
    <property type="match status" value="1"/>
</dbReference>
<dbReference type="GO" id="GO:0016787">
    <property type="term" value="F:hydrolase activity"/>
    <property type="evidence" value="ECO:0007669"/>
    <property type="project" value="UniProtKB-KW"/>
</dbReference>
<keyword evidence="3" id="KW-0347">Helicase</keyword>
<reference evidence="6 7" key="1">
    <citation type="submission" date="2019-04" db="EMBL/GenBank/DDBJ databases">
        <authorList>
            <consortium name="DOE Joint Genome Institute"/>
            <person name="Mondo S."/>
            <person name="Kjaerbolling I."/>
            <person name="Vesth T."/>
            <person name="Frisvad J.C."/>
            <person name="Nybo J.L."/>
            <person name="Theobald S."/>
            <person name="Kildgaard S."/>
            <person name="Isbrandt T."/>
            <person name="Kuo A."/>
            <person name="Sato A."/>
            <person name="Lyhne E.K."/>
            <person name="Kogle M.E."/>
            <person name="Wiebenga A."/>
            <person name="Kun R.S."/>
            <person name="Lubbers R.J."/>
            <person name="Makela M.R."/>
            <person name="Barry K."/>
            <person name="Chovatia M."/>
            <person name="Clum A."/>
            <person name="Daum C."/>
            <person name="Haridas S."/>
            <person name="He G."/>
            <person name="LaButti K."/>
            <person name="Lipzen A."/>
            <person name="Riley R."/>
            <person name="Salamov A."/>
            <person name="Simmons B.A."/>
            <person name="Magnuson J.K."/>
            <person name="Henrissat B."/>
            <person name="Mortensen U.H."/>
            <person name="Larsen T.O."/>
            <person name="Devries R.P."/>
            <person name="Grigoriev I.V."/>
            <person name="Machida M."/>
            <person name="Baker S.E."/>
            <person name="Andersen M.R."/>
            <person name="Cantor M.N."/>
            <person name="Hua S.X."/>
        </authorList>
    </citation>
    <scope>NUCLEOTIDE SEQUENCE [LARGE SCALE GENOMIC DNA]</scope>
    <source>
        <strain evidence="6 7">CBS 119388</strain>
    </source>
</reference>
<dbReference type="EMBL" id="ML736794">
    <property type="protein sequence ID" value="KAE8401922.1"/>
    <property type="molecule type" value="Genomic_DNA"/>
</dbReference>
<organism evidence="6 7">
    <name type="scientific">Aspergillus pseudonomiae</name>
    <dbReference type="NCBI Taxonomy" id="1506151"/>
    <lineage>
        <taxon>Eukaryota</taxon>
        <taxon>Fungi</taxon>
        <taxon>Dikarya</taxon>
        <taxon>Ascomycota</taxon>
        <taxon>Pezizomycotina</taxon>
        <taxon>Eurotiomycetes</taxon>
        <taxon>Eurotiomycetidae</taxon>
        <taxon>Eurotiales</taxon>
        <taxon>Aspergillaceae</taxon>
        <taxon>Aspergillus</taxon>
        <taxon>Aspergillus subgen. Circumdati</taxon>
    </lineage>
</organism>
<evidence type="ECO:0000256" key="4">
    <source>
        <dbReference type="ARBA" id="ARBA00022840"/>
    </source>
</evidence>
<evidence type="ECO:0000256" key="2">
    <source>
        <dbReference type="ARBA" id="ARBA00022801"/>
    </source>
</evidence>
<evidence type="ECO:0000259" key="5">
    <source>
        <dbReference type="Pfam" id="PF13087"/>
    </source>
</evidence>
<dbReference type="InterPro" id="IPR041679">
    <property type="entry name" value="DNA2/NAM7-like_C"/>
</dbReference>
<dbReference type="GO" id="GO:0005524">
    <property type="term" value="F:ATP binding"/>
    <property type="evidence" value="ECO:0007669"/>
    <property type="project" value="UniProtKB-KW"/>
</dbReference>
<evidence type="ECO:0000256" key="3">
    <source>
        <dbReference type="ARBA" id="ARBA00022806"/>
    </source>
</evidence>
<proteinExistence type="predicted"/>
<keyword evidence="7" id="KW-1185">Reference proteome</keyword>